<organism evidence="4 5">
    <name type="scientific">Ditylenchus destructor</name>
    <dbReference type="NCBI Taxonomy" id="166010"/>
    <lineage>
        <taxon>Eukaryota</taxon>
        <taxon>Metazoa</taxon>
        <taxon>Ecdysozoa</taxon>
        <taxon>Nematoda</taxon>
        <taxon>Chromadorea</taxon>
        <taxon>Rhabditida</taxon>
        <taxon>Tylenchina</taxon>
        <taxon>Tylenchomorpha</taxon>
        <taxon>Sphaerularioidea</taxon>
        <taxon>Anguinidae</taxon>
        <taxon>Anguininae</taxon>
        <taxon>Ditylenchus</taxon>
    </lineage>
</organism>
<name>A0AAD4MR71_9BILA</name>
<dbReference type="Pfam" id="PF00244">
    <property type="entry name" value="14-3-3"/>
    <property type="match status" value="1"/>
</dbReference>
<evidence type="ECO:0000313" key="4">
    <source>
        <dbReference type="EMBL" id="KAI1701639.1"/>
    </source>
</evidence>
<dbReference type="InterPro" id="IPR023410">
    <property type="entry name" value="14-3-3_domain"/>
</dbReference>
<comment type="caution">
    <text evidence="4">The sequence shown here is derived from an EMBL/GenBank/DDBJ whole genome shotgun (WGS) entry which is preliminary data.</text>
</comment>
<dbReference type="InterPro" id="IPR000308">
    <property type="entry name" value="14-3-3"/>
</dbReference>
<evidence type="ECO:0000256" key="1">
    <source>
        <dbReference type="ARBA" id="ARBA00006141"/>
    </source>
</evidence>
<dbReference type="SUPFAM" id="SSF48445">
    <property type="entry name" value="14-3-3 protein"/>
    <property type="match status" value="1"/>
</dbReference>
<dbReference type="PANTHER" id="PTHR18860">
    <property type="entry name" value="14-3-3 PROTEIN"/>
    <property type="match status" value="1"/>
</dbReference>
<dbReference type="InterPro" id="IPR036815">
    <property type="entry name" value="14-3-3_dom_sf"/>
</dbReference>
<dbReference type="EMBL" id="JAKKPZ010000114">
    <property type="protein sequence ID" value="KAI1701639.1"/>
    <property type="molecule type" value="Genomic_DNA"/>
</dbReference>
<dbReference type="AlphaFoldDB" id="A0AAD4MR71"/>
<reference evidence="4" key="1">
    <citation type="submission" date="2022-01" db="EMBL/GenBank/DDBJ databases">
        <title>Genome Sequence Resource for Two Populations of Ditylenchus destructor, the Migratory Endoparasitic Phytonematode.</title>
        <authorList>
            <person name="Zhang H."/>
            <person name="Lin R."/>
            <person name="Xie B."/>
        </authorList>
    </citation>
    <scope>NUCLEOTIDE SEQUENCE</scope>
    <source>
        <strain evidence="4">BazhouSP</strain>
    </source>
</reference>
<feature type="coiled-coil region" evidence="2">
    <location>
        <begin position="125"/>
        <end position="159"/>
    </location>
</feature>
<dbReference type="Gene3D" id="1.20.190.20">
    <property type="entry name" value="14-3-3 domain"/>
    <property type="match status" value="1"/>
</dbReference>
<dbReference type="Proteomes" id="UP001201812">
    <property type="component" value="Unassembled WGS sequence"/>
</dbReference>
<evidence type="ECO:0000256" key="2">
    <source>
        <dbReference type="SAM" id="Coils"/>
    </source>
</evidence>
<comment type="similarity">
    <text evidence="1">Belongs to the 14-3-3 family.</text>
</comment>
<gene>
    <name evidence="4" type="ORF">DdX_15984</name>
</gene>
<keyword evidence="2" id="KW-0175">Coiled coil</keyword>
<proteinExistence type="inferred from homology"/>
<accession>A0AAD4MR71</accession>
<feature type="domain" description="14-3-3" evidence="3">
    <location>
        <begin position="40"/>
        <end position="193"/>
    </location>
</feature>
<sequence>MPGLDTIHFNAPSWWDNWWKHREERRTAHRAHEEEKFLETAKIYMQAERWEEMAHVMRKVVKLCYAQKKDLFDEERSLLLEAYEHLIESHMTSWRKLRDAENKLVVSFQRGDVDAELDAKAKEESKLQEEEISEVAKERRKIELEIREICEAMIRLQNDFLIPLAPVKSACDYYLDVRKQYYEYLAEIGAPQDIDDVSFYSF</sequence>
<evidence type="ECO:0000259" key="3">
    <source>
        <dbReference type="Pfam" id="PF00244"/>
    </source>
</evidence>
<keyword evidence="5" id="KW-1185">Reference proteome</keyword>
<protein>
    <submittedName>
        <fullName evidence="4">14-3-3 protein domain-containing protein</fullName>
    </submittedName>
</protein>
<evidence type="ECO:0000313" key="5">
    <source>
        <dbReference type="Proteomes" id="UP001201812"/>
    </source>
</evidence>